<dbReference type="PANTHER" id="PTHR12253">
    <property type="entry name" value="RH14732P"/>
    <property type="match status" value="1"/>
</dbReference>
<dbReference type="SUPFAM" id="SSF48619">
    <property type="entry name" value="Phospholipase A2, PLA2"/>
    <property type="match status" value="1"/>
</dbReference>
<keyword evidence="1" id="KW-0812">Transmembrane</keyword>
<evidence type="ECO:0000313" key="2">
    <source>
        <dbReference type="EMBL" id="KAH3752569.1"/>
    </source>
</evidence>
<comment type="caution">
    <text evidence="2">The sequence shown here is derived from an EMBL/GenBank/DDBJ whole genome shotgun (WGS) entry which is preliminary data.</text>
</comment>
<sequence>MLMLILMVVLTVMMVILLLIMMIMTVVMLMTILMVRKIMMIVMIMVVERTKRHLSCLVAQLVEIIDAKFSWEAYENIKIVNASKSVSSMANMIGKIYFNFLGSKCFTFSEEEVCVERSWWGRCLRYEAQQTALLESQVVYNEEHALENVAIANERRRKQEVGRAVYERSQIHNLT</sequence>
<evidence type="ECO:0000256" key="1">
    <source>
        <dbReference type="SAM" id="Phobius"/>
    </source>
</evidence>
<proteinExistence type="predicted"/>
<accession>A0A9D4DRN1</accession>
<organism evidence="2 3">
    <name type="scientific">Dreissena polymorpha</name>
    <name type="common">Zebra mussel</name>
    <name type="synonym">Mytilus polymorpha</name>
    <dbReference type="NCBI Taxonomy" id="45954"/>
    <lineage>
        <taxon>Eukaryota</taxon>
        <taxon>Metazoa</taxon>
        <taxon>Spiralia</taxon>
        <taxon>Lophotrochozoa</taxon>
        <taxon>Mollusca</taxon>
        <taxon>Bivalvia</taxon>
        <taxon>Autobranchia</taxon>
        <taxon>Heteroconchia</taxon>
        <taxon>Euheterodonta</taxon>
        <taxon>Imparidentia</taxon>
        <taxon>Neoheterodontei</taxon>
        <taxon>Myida</taxon>
        <taxon>Dreissenoidea</taxon>
        <taxon>Dreissenidae</taxon>
        <taxon>Dreissena</taxon>
    </lineage>
</organism>
<reference evidence="2" key="1">
    <citation type="journal article" date="2019" name="bioRxiv">
        <title>The Genome of the Zebra Mussel, Dreissena polymorpha: A Resource for Invasive Species Research.</title>
        <authorList>
            <person name="McCartney M.A."/>
            <person name="Auch B."/>
            <person name="Kono T."/>
            <person name="Mallez S."/>
            <person name="Zhang Y."/>
            <person name="Obille A."/>
            <person name="Becker A."/>
            <person name="Abrahante J.E."/>
            <person name="Garbe J."/>
            <person name="Badalamenti J.P."/>
            <person name="Herman A."/>
            <person name="Mangelson H."/>
            <person name="Liachko I."/>
            <person name="Sullivan S."/>
            <person name="Sone E.D."/>
            <person name="Koren S."/>
            <person name="Silverstein K.A.T."/>
            <person name="Beckman K.B."/>
            <person name="Gohl D.M."/>
        </authorList>
    </citation>
    <scope>NUCLEOTIDE SEQUENCE</scope>
    <source>
        <strain evidence="2">Duluth1</strain>
        <tissue evidence="2">Whole animal</tissue>
    </source>
</reference>
<dbReference type="EMBL" id="JAIWYP010000010">
    <property type="protein sequence ID" value="KAH3752569.1"/>
    <property type="molecule type" value="Genomic_DNA"/>
</dbReference>
<dbReference type="AlphaFoldDB" id="A0A9D4DRN1"/>
<dbReference type="Proteomes" id="UP000828390">
    <property type="component" value="Unassembled WGS sequence"/>
</dbReference>
<keyword evidence="3" id="KW-1185">Reference proteome</keyword>
<dbReference type="GO" id="GO:0050482">
    <property type="term" value="P:arachidonate secretion"/>
    <property type="evidence" value="ECO:0007669"/>
    <property type="project" value="InterPro"/>
</dbReference>
<dbReference type="GO" id="GO:0004623">
    <property type="term" value="F:phospholipase A2 activity"/>
    <property type="evidence" value="ECO:0007669"/>
    <property type="project" value="InterPro"/>
</dbReference>
<name>A0A9D4DRN1_DREPO</name>
<reference evidence="2" key="2">
    <citation type="submission" date="2020-11" db="EMBL/GenBank/DDBJ databases">
        <authorList>
            <person name="McCartney M.A."/>
            <person name="Auch B."/>
            <person name="Kono T."/>
            <person name="Mallez S."/>
            <person name="Becker A."/>
            <person name="Gohl D.M."/>
            <person name="Silverstein K.A.T."/>
            <person name="Koren S."/>
            <person name="Bechman K.B."/>
            <person name="Herman A."/>
            <person name="Abrahante J.E."/>
            <person name="Garbe J."/>
        </authorList>
    </citation>
    <scope>NUCLEOTIDE SEQUENCE</scope>
    <source>
        <strain evidence="2">Duluth1</strain>
        <tissue evidence="2">Whole animal</tissue>
    </source>
</reference>
<gene>
    <name evidence="2" type="ORF">DPMN_187190</name>
</gene>
<protein>
    <submittedName>
        <fullName evidence="2">Uncharacterized protein</fullName>
    </submittedName>
</protein>
<evidence type="ECO:0000313" key="3">
    <source>
        <dbReference type="Proteomes" id="UP000828390"/>
    </source>
</evidence>
<keyword evidence="1" id="KW-1133">Transmembrane helix</keyword>
<dbReference type="Gene3D" id="1.20.90.10">
    <property type="entry name" value="Phospholipase A2 domain"/>
    <property type="match status" value="1"/>
</dbReference>
<dbReference type="GO" id="GO:0006644">
    <property type="term" value="P:phospholipid metabolic process"/>
    <property type="evidence" value="ECO:0007669"/>
    <property type="project" value="InterPro"/>
</dbReference>
<feature type="transmembrane region" description="Helical" evidence="1">
    <location>
        <begin position="6"/>
        <end position="35"/>
    </location>
</feature>
<dbReference type="InterPro" id="IPR036444">
    <property type="entry name" value="PLipase_A2_dom_sf"/>
</dbReference>
<keyword evidence="1" id="KW-0472">Membrane</keyword>